<name>A0A944MB08_9GAMM</name>
<proteinExistence type="predicted"/>
<reference evidence="1 2" key="1">
    <citation type="submission" date="2021-05" db="EMBL/GenBank/DDBJ databases">
        <title>Genetic and Functional Diversity in Clade A Lucinid endosymbionts from the Bahamas.</title>
        <authorList>
            <person name="Giani N.M."/>
            <person name="Engel A.S."/>
            <person name="Campbell B.J."/>
        </authorList>
    </citation>
    <scope>NUCLEOTIDE SEQUENCE [LARGE SCALE GENOMIC DNA]</scope>
    <source>
        <strain evidence="1">LUC16012Gg_MoonRockCtena</strain>
    </source>
</reference>
<comment type="caution">
    <text evidence="1">The sequence shown here is derived from an EMBL/GenBank/DDBJ whole genome shotgun (WGS) entry which is preliminary data.</text>
</comment>
<accession>A0A944MB08</accession>
<gene>
    <name evidence="1" type="ORF">KME65_16550</name>
</gene>
<evidence type="ECO:0000313" key="1">
    <source>
        <dbReference type="EMBL" id="MBT2990568.1"/>
    </source>
</evidence>
<dbReference type="Proteomes" id="UP000770889">
    <property type="component" value="Unassembled WGS sequence"/>
</dbReference>
<dbReference type="EMBL" id="JAHHGM010000018">
    <property type="protein sequence ID" value="MBT2990568.1"/>
    <property type="molecule type" value="Genomic_DNA"/>
</dbReference>
<organism evidence="1 2">
    <name type="scientific">Candidatus Thiodiazotropha taylori</name>
    <dbReference type="NCBI Taxonomy" id="2792791"/>
    <lineage>
        <taxon>Bacteria</taxon>
        <taxon>Pseudomonadati</taxon>
        <taxon>Pseudomonadota</taxon>
        <taxon>Gammaproteobacteria</taxon>
        <taxon>Chromatiales</taxon>
        <taxon>Sedimenticolaceae</taxon>
        <taxon>Candidatus Thiodiazotropha</taxon>
    </lineage>
</organism>
<dbReference type="AlphaFoldDB" id="A0A944MB08"/>
<evidence type="ECO:0008006" key="3">
    <source>
        <dbReference type="Google" id="ProtNLM"/>
    </source>
</evidence>
<sequence length="187" mass="20840">MSSWTNSINSLTLLLLLAMGAMGANLYFQWRSPFNPTVSVAEHTADQANSKENGNRDGMVGFVPISIKAYSEITQRPLFVEGRLPPAEPEPKAAGRTASKPLRLKLEGVALMPQNKVAIIRDLETNELYRVSQGMNKNDWKVESVDSESATVVRKGVRLVLKLELEEKPVKKGRQVKRKAPIRKSNR</sequence>
<protein>
    <recommendedName>
        <fullName evidence="3">Type II secretion system protein GspC N-terminal domain-containing protein</fullName>
    </recommendedName>
</protein>
<evidence type="ECO:0000313" key="2">
    <source>
        <dbReference type="Proteomes" id="UP000770889"/>
    </source>
</evidence>